<evidence type="ECO:0000313" key="3">
    <source>
        <dbReference type="EMBL" id="RVE63624.1"/>
    </source>
</evidence>
<feature type="compositionally biased region" description="Low complexity" evidence="1">
    <location>
        <begin position="300"/>
        <end position="314"/>
    </location>
</feature>
<dbReference type="AlphaFoldDB" id="A0A437CMJ6"/>
<proteinExistence type="predicted"/>
<gene>
    <name evidence="3" type="ORF">OJAV_G00138190</name>
</gene>
<evidence type="ECO:0000313" key="4">
    <source>
        <dbReference type="Proteomes" id="UP000283210"/>
    </source>
</evidence>
<organism evidence="3 4">
    <name type="scientific">Oryzias javanicus</name>
    <name type="common">Javanese ricefish</name>
    <name type="synonym">Aplocheilus javanicus</name>
    <dbReference type="NCBI Taxonomy" id="123683"/>
    <lineage>
        <taxon>Eukaryota</taxon>
        <taxon>Metazoa</taxon>
        <taxon>Chordata</taxon>
        <taxon>Craniata</taxon>
        <taxon>Vertebrata</taxon>
        <taxon>Euteleostomi</taxon>
        <taxon>Actinopterygii</taxon>
        <taxon>Neopterygii</taxon>
        <taxon>Teleostei</taxon>
        <taxon>Neoteleostei</taxon>
        <taxon>Acanthomorphata</taxon>
        <taxon>Ovalentaria</taxon>
        <taxon>Atherinomorphae</taxon>
        <taxon>Beloniformes</taxon>
        <taxon>Adrianichthyidae</taxon>
        <taxon>Oryziinae</taxon>
        <taxon>Oryzias</taxon>
    </lineage>
</organism>
<feature type="transmembrane region" description="Helical" evidence="2">
    <location>
        <begin position="79"/>
        <end position="96"/>
    </location>
</feature>
<evidence type="ECO:0000256" key="2">
    <source>
        <dbReference type="SAM" id="Phobius"/>
    </source>
</evidence>
<keyword evidence="2" id="KW-1133">Transmembrane helix</keyword>
<reference evidence="3 4" key="2">
    <citation type="submission" date="2019-01" db="EMBL/GenBank/DDBJ databases">
        <title>A chromosome length genome reference of the Java medaka (oryzias javanicus).</title>
        <authorList>
            <person name="Herpin A."/>
            <person name="Takehana Y."/>
            <person name="Naruse K."/>
            <person name="Ansai S."/>
            <person name="Kawaguchi M."/>
        </authorList>
    </citation>
    <scope>NUCLEOTIDE SEQUENCE [LARGE SCALE GENOMIC DNA]</scope>
    <source>
        <strain evidence="3">RS831</strain>
        <tissue evidence="3">Whole body</tissue>
    </source>
</reference>
<keyword evidence="2" id="KW-0812">Transmembrane</keyword>
<feature type="compositionally biased region" description="Polar residues" evidence="1">
    <location>
        <begin position="245"/>
        <end position="257"/>
    </location>
</feature>
<feature type="compositionally biased region" description="Basic and acidic residues" evidence="1">
    <location>
        <begin position="265"/>
        <end position="279"/>
    </location>
</feature>
<keyword evidence="4" id="KW-1185">Reference proteome</keyword>
<protein>
    <submittedName>
        <fullName evidence="3">Uncharacterized protein</fullName>
    </submittedName>
</protein>
<evidence type="ECO:0000256" key="1">
    <source>
        <dbReference type="SAM" id="MobiDB-lite"/>
    </source>
</evidence>
<dbReference type="OrthoDB" id="8959914at2759"/>
<keyword evidence="2" id="KW-0472">Membrane</keyword>
<accession>A0A437CMJ6</accession>
<sequence length="322" mass="34588">MTSVRSEQNTKTTSFSLFKPEEEVRKRRACKLVELQIWSQFPYPLDTSVHLLHLPSQKASSGSSLPSTSTKKKDMNMKVQLFCVVLLCASLLIQCAETENSPTSSLSNTPTSPLLSTTNSSNENKATTNLIKTTVYGQIKSVPPPVKPTASASTTTPATNTNNFLSALLQEHCLQVFFVCAGLIAACTILLVSVLILACKVCHLSKKLKTLRINGELAGDSGCFVSLSENTNYKAEAETKLLTNTSQEKLEMSNSATVEEGGIANKEDGEPTATEKCDEAPPPSSEEDTSLKPQEEVTTSEPPSAAAPEPSGEAEQPKEVSE</sequence>
<dbReference type="EMBL" id="CM012450">
    <property type="protein sequence ID" value="RVE63624.1"/>
    <property type="molecule type" value="Genomic_DNA"/>
</dbReference>
<feature type="region of interest" description="Disordered" evidence="1">
    <location>
        <begin position="245"/>
        <end position="322"/>
    </location>
</feature>
<name>A0A437CMJ6_ORYJA</name>
<dbReference type="Proteomes" id="UP000283210">
    <property type="component" value="Chromosome 14"/>
</dbReference>
<feature type="region of interest" description="Disordered" evidence="1">
    <location>
        <begin position="100"/>
        <end position="122"/>
    </location>
</feature>
<reference evidence="3 4" key="1">
    <citation type="submission" date="2018-11" db="EMBL/GenBank/DDBJ databases">
        <authorList>
            <person name="Lopez-Roques C."/>
            <person name="Donnadieu C."/>
            <person name="Bouchez O."/>
            <person name="Klopp C."/>
            <person name="Cabau C."/>
            <person name="Zahm M."/>
        </authorList>
    </citation>
    <scope>NUCLEOTIDE SEQUENCE [LARGE SCALE GENOMIC DNA]</scope>
    <source>
        <strain evidence="3">RS831</strain>
        <tissue evidence="3">Whole body</tissue>
    </source>
</reference>
<feature type="transmembrane region" description="Helical" evidence="2">
    <location>
        <begin position="176"/>
        <end position="199"/>
    </location>
</feature>